<feature type="domain" description="PPIase FKBP-type" evidence="11">
    <location>
        <begin position="8"/>
        <end position="102"/>
    </location>
</feature>
<dbReference type="STRING" id="1193011.LEP1GSC058_2307"/>
<dbReference type="GO" id="GO:0003755">
    <property type="term" value="F:peptidyl-prolyl cis-trans isomerase activity"/>
    <property type="evidence" value="ECO:0007669"/>
    <property type="project" value="UniProtKB-UniRule"/>
</dbReference>
<dbReference type="Gene3D" id="3.10.50.40">
    <property type="match status" value="1"/>
</dbReference>
<dbReference type="Proteomes" id="UP000014540">
    <property type="component" value="Unassembled WGS sequence"/>
</dbReference>
<dbReference type="InterPro" id="IPR046357">
    <property type="entry name" value="PPIase_dom_sf"/>
</dbReference>
<dbReference type="InterPro" id="IPR001179">
    <property type="entry name" value="PPIase_FKBP_dom"/>
</dbReference>
<comment type="caution">
    <text evidence="12">The sequence shown here is derived from an EMBL/GenBank/DDBJ whole genome shotgun (WGS) entry which is preliminary data.</text>
</comment>
<comment type="catalytic activity">
    <reaction evidence="1 9 10">
        <text>[protein]-peptidylproline (omega=180) = [protein]-peptidylproline (omega=0)</text>
        <dbReference type="Rhea" id="RHEA:16237"/>
        <dbReference type="Rhea" id="RHEA-COMP:10747"/>
        <dbReference type="Rhea" id="RHEA-COMP:10748"/>
        <dbReference type="ChEBI" id="CHEBI:83833"/>
        <dbReference type="ChEBI" id="CHEBI:83834"/>
        <dbReference type="EC" id="5.2.1.8"/>
    </reaction>
</comment>
<evidence type="ECO:0000256" key="9">
    <source>
        <dbReference type="PROSITE-ProRule" id="PRU00277"/>
    </source>
</evidence>
<organism evidence="12 13">
    <name type="scientific">Leptospira fainei serovar Hurstbridge str. BUT 6</name>
    <dbReference type="NCBI Taxonomy" id="1193011"/>
    <lineage>
        <taxon>Bacteria</taxon>
        <taxon>Pseudomonadati</taxon>
        <taxon>Spirochaetota</taxon>
        <taxon>Spirochaetia</taxon>
        <taxon>Leptospirales</taxon>
        <taxon>Leptospiraceae</taxon>
        <taxon>Leptospira</taxon>
    </lineage>
</organism>
<comment type="subcellular location">
    <subcellularLocation>
        <location evidence="2">Cytoplasm</location>
    </subcellularLocation>
</comment>
<dbReference type="GO" id="GO:0042026">
    <property type="term" value="P:protein refolding"/>
    <property type="evidence" value="ECO:0007669"/>
    <property type="project" value="UniProtKB-ARBA"/>
</dbReference>
<protein>
    <recommendedName>
        <fullName evidence="10">Peptidyl-prolyl cis-trans isomerase</fullName>
        <ecNumber evidence="10">5.2.1.8</ecNumber>
    </recommendedName>
</protein>
<keyword evidence="7 9" id="KW-0413">Isomerase</keyword>
<dbReference type="PROSITE" id="PS50059">
    <property type="entry name" value="FKBP_PPIASE"/>
    <property type="match status" value="1"/>
</dbReference>
<keyword evidence="6" id="KW-0143">Chaperone</keyword>
<name>S3UYV1_9LEPT</name>
<dbReference type="AlphaFoldDB" id="S3UYV1"/>
<dbReference type="EMBL" id="AKWZ02000003">
    <property type="protein sequence ID" value="EPG75591.1"/>
    <property type="molecule type" value="Genomic_DNA"/>
</dbReference>
<dbReference type="PANTHER" id="PTHR47861:SF3">
    <property type="entry name" value="FKBP-TYPE PEPTIDYL-PROLYL CIS-TRANS ISOMERASE SLYD"/>
    <property type="match status" value="1"/>
</dbReference>
<evidence type="ECO:0000256" key="10">
    <source>
        <dbReference type="RuleBase" id="RU003915"/>
    </source>
</evidence>
<keyword evidence="13" id="KW-1185">Reference proteome</keyword>
<comment type="function">
    <text evidence="8">Also involved in hydrogenase metallocenter assembly, probably by participating in the nickel insertion step. This function in hydrogenase biosynthesis requires chaperone activity and the presence of the metal-binding domain, but not PPIase activity.</text>
</comment>
<evidence type="ECO:0000256" key="3">
    <source>
        <dbReference type="ARBA" id="ARBA00006577"/>
    </source>
</evidence>
<sequence length="161" mass="17856">MEPDLMNPRVVTFHYTLKDNQGNLIDSSEGSHPLSYLEGVGQIIAGLEEEIKQLKTGDKKVISVDADRGYGKKNPELVFDVPKSQFPQDEELTVGMMFQTDEPDTVYTITEIKGESIIVDGNHPLAGVDLVFDVQIVNTREATDEEITHGHVHGEGGHHHH</sequence>
<evidence type="ECO:0000256" key="8">
    <source>
        <dbReference type="ARBA" id="ARBA00037071"/>
    </source>
</evidence>
<accession>S3UYV1</accession>
<evidence type="ECO:0000313" key="13">
    <source>
        <dbReference type="Proteomes" id="UP000014540"/>
    </source>
</evidence>
<dbReference type="EC" id="5.2.1.8" evidence="10"/>
<keyword evidence="5 9" id="KW-0697">Rotamase</keyword>
<evidence type="ECO:0000256" key="1">
    <source>
        <dbReference type="ARBA" id="ARBA00000971"/>
    </source>
</evidence>
<evidence type="ECO:0000259" key="11">
    <source>
        <dbReference type="PROSITE" id="PS50059"/>
    </source>
</evidence>
<proteinExistence type="inferred from homology"/>
<dbReference type="PANTHER" id="PTHR47861">
    <property type="entry name" value="FKBP-TYPE PEPTIDYL-PROLYL CIS-TRANS ISOMERASE SLYD"/>
    <property type="match status" value="1"/>
</dbReference>
<evidence type="ECO:0000256" key="5">
    <source>
        <dbReference type="ARBA" id="ARBA00023110"/>
    </source>
</evidence>
<evidence type="ECO:0000313" key="12">
    <source>
        <dbReference type="EMBL" id="EPG75591.1"/>
    </source>
</evidence>
<dbReference type="Pfam" id="PF00254">
    <property type="entry name" value="FKBP_C"/>
    <property type="match status" value="1"/>
</dbReference>
<evidence type="ECO:0000256" key="4">
    <source>
        <dbReference type="ARBA" id="ARBA00022490"/>
    </source>
</evidence>
<evidence type="ECO:0000256" key="2">
    <source>
        <dbReference type="ARBA" id="ARBA00004496"/>
    </source>
</evidence>
<dbReference type="SUPFAM" id="SSF54534">
    <property type="entry name" value="FKBP-like"/>
    <property type="match status" value="1"/>
</dbReference>
<evidence type="ECO:0000256" key="6">
    <source>
        <dbReference type="ARBA" id="ARBA00023186"/>
    </source>
</evidence>
<gene>
    <name evidence="12" type="ORF">LEP1GSC058_2307</name>
</gene>
<evidence type="ECO:0000256" key="7">
    <source>
        <dbReference type="ARBA" id="ARBA00023235"/>
    </source>
</evidence>
<reference evidence="12" key="1">
    <citation type="submission" date="2013-04" db="EMBL/GenBank/DDBJ databases">
        <authorList>
            <person name="Harkins D.M."/>
            <person name="Durkin A.S."/>
            <person name="Selengut J.D."/>
            <person name="Sanka R."/>
            <person name="DePew J."/>
            <person name="Purushe J."/>
            <person name="Ahmed A."/>
            <person name="van der Linden H."/>
            <person name="Goris M.G.A."/>
            <person name="Hartskeerl R.A."/>
            <person name="Vinetz J.M."/>
            <person name="Sutton G.G."/>
            <person name="Nelson W.C."/>
            <person name="Fouts D.E."/>
        </authorList>
    </citation>
    <scope>NUCLEOTIDE SEQUENCE [LARGE SCALE GENOMIC DNA]</scope>
    <source>
        <strain evidence="12">BUT 6</strain>
    </source>
</reference>
<dbReference type="GO" id="GO:0005737">
    <property type="term" value="C:cytoplasm"/>
    <property type="evidence" value="ECO:0007669"/>
    <property type="project" value="UniProtKB-SubCell"/>
</dbReference>
<comment type="similarity">
    <text evidence="3 10">Belongs to the FKBP-type PPIase family.</text>
</comment>
<keyword evidence="4" id="KW-0963">Cytoplasm</keyword>